<organism evidence="4 5">
    <name type="scientific">Glossina pallidipes</name>
    <name type="common">Tsetse fly</name>
    <dbReference type="NCBI Taxonomy" id="7398"/>
    <lineage>
        <taxon>Eukaryota</taxon>
        <taxon>Metazoa</taxon>
        <taxon>Ecdysozoa</taxon>
        <taxon>Arthropoda</taxon>
        <taxon>Hexapoda</taxon>
        <taxon>Insecta</taxon>
        <taxon>Pterygota</taxon>
        <taxon>Neoptera</taxon>
        <taxon>Endopterygota</taxon>
        <taxon>Diptera</taxon>
        <taxon>Brachycera</taxon>
        <taxon>Muscomorpha</taxon>
        <taxon>Hippoboscoidea</taxon>
        <taxon>Glossinidae</taxon>
        <taxon>Glossina</taxon>
    </lineage>
</organism>
<reference evidence="5" key="1">
    <citation type="submission" date="2014-03" db="EMBL/GenBank/DDBJ databases">
        <authorList>
            <person name="Aksoy S."/>
            <person name="Warren W."/>
            <person name="Wilson R.K."/>
        </authorList>
    </citation>
    <scope>NUCLEOTIDE SEQUENCE [LARGE SCALE GENOMIC DNA]</scope>
    <source>
        <strain evidence="5">IAEA</strain>
    </source>
</reference>
<evidence type="ECO:0000256" key="1">
    <source>
        <dbReference type="PROSITE-ProRule" id="PRU00042"/>
    </source>
</evidence>
<proteinExistence type="predicted"/>
<dbReference type="InterPro" id="IPR013087">
    <property type="entry name" value="Znf_C2H2_type"/>
</dbReference>
<dbReference type="GO" id="GO:0008270">
    <property type="term" value="F:zinc ion binding"/>
    <property type="evidence" value="ECO:0007669"/>
    <property type="project" value="UniProtKB-KW"/>
</dbReference>
<keyword evidence="5" id="KW-1185">Reference proteome</keyword>
<keyword evidence="1" id="KW-0862">Zinc</keyword>
<reference evidence="4" key="2">
    <citation type="submission" date="2020-05" db="UniProtKB">
        <authorList>
            <consortium name="EnsemblMetazoa"/>
        </authorList>
    </citation>
    <scope>IDENTIFICATION</scope>
    <source>
        <strain evidence="4">IAEA</strain>
    </source>
</reference>
<dbReference type="Proteomes" id="UP000092445">
    <property type="component" value="Unassembled WGS sequence"/>
</dbReference>
<evidence type="ECO:0000313" key="4">
    <source>
        <dbReference type="EnsemblMetazoa" id="GPAI034779-PA"/>
    </source>
</evidence>
<sequence>MLPRSELDVFELNSEHYDFVRQVVINSIQEINDEVKSLEIDSKRRKYEAETQRKSFLLYGGHDVRNSLWEKIYELIEDDDFTIKLNLDFGKTKTFSTILIRLAEINIHEVCGRTFTKETGVEVHMKRAHPDERDQQKARTDNKQRWRQEEESLLAKKEAELTAVGTRFMNKVLAPLFPSRWLEAIKKTRQKETNRKRVQEYITMLAEGDQVGEVLQESEFNNSTDNITAQIRDLKRFPSREIISFTNRPENSIMDTTLHGLIFNDLLYYLQDATGSVSVYFCCMCDRVGISGSFGGLRGSVKNQQNLVNQILGSLMNFPPLANNEIFEKWPLHDHFPNELIKQNIA</sequence>
<dbReference type="EnsemblMetazoa" id="GPAI034779-RA">
    <property type="protein sequence ID" value="GPAI034779-PA"/>
    <property type="gene ID" value="GPAI034779"/>
</dbReference>
<feature type="region of interest" description="Disordered" evidence="2">
    <location>
        <begin position="124"/>
        <end position="148"/>
    </location>
</feature>
<dbReference type="AlphaFoldDB" id="A0A1B0A590"/>
<dbReference type="VEuPathDB" id="VectorBase:GPAI034779"/>
<protein>
    <recommendedName>
        <fullName evidence="3">C2H2-type domain-containing protein</fullName>
    </recommendedName>
</protein>
<evidence type="ECO:0000256" key="2">
    <source>
        <dbReference type="SAM" id="MobiDB-lite"/>
    </source>
</evidence>
<evidence type="ECO:0000313" key="5">
    <source>
        <dbReference type="Proteomes" id="UP000092445"/>
    </source>
</evidence>
<accession>A0A1B0A590</accession>
<keyword evidence="1" id="KW-0479">Metal-binding</keyword>
<keyword evidence="1" id="KW-0863">Zinc-finger</keyword>
<evidence type="ECO:0000259" key="3">
    <source>
        <dbReference type="PROSITE" id="PS50157"/>
    </source>
</evidence>
<feature type="domain" description="C2H2-type" evidence="3">
    <location>
        <begin position="111"/>
        <end position="134"/>
    </location>
</feature>
<name>A0A1B0A590_GLOPL</name>
<dbReference type="PROSITE" id="PS50157">
    <property type="entry name" value="ZINC_FINGER_C2H2_2"/>
    <property type="match status" value="1"/>
</dbReference>